<dbReference type="Proteomes" id="UP001066276">
    <property type="component" value="Chromosome 7"/>
</dbReference>
<sequence length="153" mass="16925">MRDALVQDLTKRENQLPAIEQALAADPNQMVARDRHSQLLNDLWQCCPTFLSPRTGHSNGRQQEQARLTPASRTPQQVSLERRSCRNRRGSRGLPQPGTKTGDKSSPPDQRTTPKSLQRRSGTPHRPEPGREPPGTGVSGASAKRQSAFTTKL</sequence>
<accession>A0AAV7P439</accession>
<evidence type="ECO:0000313" key="3">
    <source>
        <dbReference type="Proteomes" id="UP001066276"/>
    </source>
</evidence>
<dbReference type="EMBL" id="JANPWB010000011">
    <property type="protein sequence ID" value="KAJ1123015.1"/>
    <property type="molecule type" value="Genomic_DNA"/>
</dbReference>
<reference evidence="2" key="1">
    <citation type="journal article" date="2022" name="bioRxiv">
        <title>Sequencing and chromosome-scale assembly of the giantPleurodeles waltlgenome.</title>
        <authorList>
            <person name="Brown T."/>
            <person name="Elewa A."/>
            <person name="Iarovenko S."/>
            <person name="Subramanian E."/>
            <person name="Araus A.J."/>
            <person name="Petzold A."/>
            <person name="Susuki M."/>
            <person name="Suzuki K.-i.T."/>
            <person name="Hayashi T."/>
            <person name="Toyoda A."/>
            <person name="Oliveira C."/>
            <person name="Osipova E."/>
            <person name="Leigh N.D."/>
            <person name="Simon A."/>
            <person name="Yun M.H."/>
        </authorList>
    </citation>
    <scope>NUCLEOTIDE SEQUENCE</scope>
    <source>
        <strain evidence="2">20211129_DDA</strain>
        <tissue evidence="2">Liver</tissue>
    </source>
</reference>
<protein>
    <submittedName>
        <fullName evidence="2">Uncharacterized protein</fullName>
    </submittedName>
</protein>
<feature type="region of interest" description="Disordered" evidence="1">
    <location>
        <begin position="50"/>
        <end position="153"/>
    </location>
</feature>
<gene>
    <name evidence="2" type="ORF">NDU88_001488</name>
</gene>
<keyword evidence="3" id="KW-1185">Reference proteome</keyword>
<proteinExistence type="predicted"/>
<evidence type="ECO:0000256" key="1">
    <source>
        <dbReference type="SAM" id="MobiDB-lite"/>
    </source>
</evidence>
<comment type="caution">
    <text evidence="2">The sequence shown here is derived from an EMBL/GenBank/DDBJ whole genome shotgun (WGS) entry which is preliminary data.</text>
</comment>
<feature type="compositionally biased region" description="Polar residues" evidence="1">
    <location>
        <begin position="144"/>
        <end position="153"/>
    </location>
</feature>
<name>A0AAV7P439_PLEWA</name>
<evidence type="ECO:0000313" key="2">
    <source>
        <dbReference type="EMBL" id="KAJ1123015.1"/>
    </source>
</evidence>
<feature type="compositionally biased region" description="Polar residues" evidence="1">
    <location>
        <begin position="107"/>
        <end position="121"/>
    </location>
</feature>
<feature type="compositionally biased region" description="Polar residues" evidence="1">
    <location>
        <begin position="55"/>
        <end position="79"/>
    </location>
</feature>
<organism evidence="2 3">
    <name type="scientific">Pleurodeles waltl</name>
    <name type="common">Iberian ribbed newt</name>
    <dbReference type="NCBI Taxonomy" id="8319"/>
    <lineage>
        <taxon>Eukaryota</taxon>
        <taxon>Metazoa</taxon>
        <taxon>Chordata</taxon>
        <taxon>Craniata</taxon>
        <taxon>Vertebrata</taxon>
        <taxon>Euteleostomi</taxon>
        <taxon>Amphibia</taxon>
        <taxon>Batrachia</taxon>
        <taxon>Caudata</taxon>
        <taxon>Salamandroidea</taxon>
        <taxon>Salamandridae</taxon>
        <taxon>Pleurodelinae</taxon>
        <taxon>Pleurodeles</taxon>
    </lineage>
</organism>
<dbReference type="AlphaFoldDB" id="A0AAV7P439"/>